<dbReference type="Gene3D" id="3.40.50.300">
    <property type="entry name" value="P-loop containing nucleotide triphosphate hydrolases"/>
    <property type="match status" value="2"/>
</dbReference>
<organism evidence="11">
    <name type="scientific">Aureococcus anophagefferens</name>
    <name type="common">Harmful bloom alga</name>
    <dbReference type="NCBI Taxonomy" id="44056"/>
    <lineage>
        <taxon>Eukaryota</taxon>
        <taxon>Sar</taxon>
        <taxon>Stramenopiles</taxon>
        <taxon>Ochrophyta</taxon>
        <taxon>Pelagophyceae</taxon>
        <taxon>Pelagomonadales</taxon>
        <taxon>Pelagomonadaceae</taxon>
        <taxon>Aureococcus</taxon>
    </lineage>
</organism>
<dbReference type="eggNOG" id="KOG0018">
    <property type="taxonomic scope" value="Eukaryota"/>
</dbReference>
<feature type="coiled-coil region" evidence="7">
    <location>
        <begin position="533"/>
        <end position="560"/>
    </location>
</feature>
<evidence type="ECO:0000256" key="7">
    <source>
        <dbReference type="SAM" id="Coils"/>
    </source>
</evidence>
<name>F0XVB2_AURAN</name>
<keyword evidence="3" id="KW-0498">Mitosis</keyword>
<evidence type="ECO:0000313" key="11">
    <source>
        <dbReference type="Proteomes" id="UP000002729"/>
    </source>
</evidence>
<gene>
    <name evidence="10" type="ORF">AURANDRAFT_70503</name>
</gene>
<dbReference type="SUPFAM" id="SSF52540">
    <property type="entry name" value="P-loop containing nucleoside triphosphate hydrolases"/>
    <property type="match status" value="2"/>
</dbReference>
<dbReference type="OrthoDB" id="5575062at2759"/>
<dbReference type="EMBL" id="GL833120">
    <property type="protein sequence ID" value="EGB12562.1"/>
    <property type="molecule type" value="Genomic_DNA"/>
</dbReference>
<dbReference type="PANTHER" id="PTHR18937">
    <property type="entry name" value="STRUCTURAL MAINTENANCE OF CHROMOSOMES SMC FAMILY MEMBER"/>
    <property type="match status" value="1"/>
</dbReference>
<dbReference type="GeneID" id="20227796"/>
<evidence type="ECO:0000259" key="9">
    <source>
        <dbReference type="SMART" id="SM00968"/>
    </source>
</evidence>
<dbReference type="GO" id="GO:0007062">
    <property type="term" value="P:sister chromatid cohesion"/>
    <property type="evidence" value="ECO:0007669"/>
    <property type="project" value="TreeGrafter"/>
</dbReference>
<dbReference type="InParanoid" id="F0XVB2"/>
<evidence type="ECO:0000313" key="10">
    <source>
        <dbReference type="EMBL" id="EGB12562.1"/>
    </source>
</evidence>
<dbReference type="KEGG" id="aaf:AURANDRAFT_70503"/>
<dbReference type="OMA" id="HKARCWD"/>
<dbReference type="Pfam" id="PF06470">
    <property type="entry name" value="SMC_hinge"/>
    <property type="match status" value="1"/>
</dbReference>
<dbReference type="Gene3D" id="3.30.70.1620">
    <property type="match status" value="1"/>
</dbReference>
<dbReference type="GO" id="GO:0005524">
    <property type="term" value="F:ATP binding"/>
    <property type="evidence" value="ECO:0007669"/>
    <property type="project" value="InterPro"/>
</dbReference>
<feature type="coiled-coil region" evidence="7">
    <location>
        <begin position="651"/>
        <end position="746"/>
    </location>
</feature>
<dbReference type="InterPro" id="IPR010935">
    <property type="entry name" value="SMC_hinge"/>
</dbReference>
<dbReference type="InterPro" id="IPR027417">
    <property type="entry name" value="P-loop_NTPase"/>
</dbReference>
<dbReference type="GO" id="GO:0051301">
    <property type="term" value="P:cell division"/>
    <property type="evidence" value="ECO:0007669"/>
    <property type="project" value="UniProtKB-KW"/>
</dbReference>
<dbReference type="SMART" id="SM00968">
    <property type="entry name" value="SMC_hinge"/>
    <property type="match status" value="1"/>
</dbReference>
<dbReference type="GO" id="GO:0005634">
    <property type="term" value="C:nucleus"/>
    <property type="evidence" value="ECO:0007669"/>
    <property type="project" value="UniProtKB-SubCell"/>
</dbReference>
<evidence type="ECO:0000256" key="5">
    <source>
        <dbReference type="ARBA" id="ARBA00023242"/>
    </source>
</evidence>
<comment type="subcellular location">
    <subcellularLocation>
        <location evidence="1">Nucleus</location>
    </subcellularLocation>
</comment>
<evidence type="ECO:0000256" key="1">
    <source>
        <dbReference type="ARBA" id="ARBA00004123"/>
    </source>
</evidence>
<feature type="compositionally biased region" description="Basic and acidic residues" evidence="8">
    <location>
        <begin position="815"/>
        <end position="834"/>
    </location>
</feature>
<dbReference type="GO" id="GO:0016887">
    <property type="term" value="F:ATP hydrolysis activity"/>
    <property type="evidence" value="ECO:0007669"/>
    <property type="project" value="InterPro"/>
</dbReference>
<dbReference type="GO" id="GO:0003677">
    <property type="term" value="F:DNA binding"/>
    <property type="evidence" value="ECO:0007669"/>
    <property type="project" value="TreeGrafter"/>
</dbReference>
<keyword evidence="4 7" id="KW-0175">Coiled coil</keyword>
<evidence type="ECO:0000256" key="4">
    <source>
        <dbReference type="ARBA" id="ARBA00023054"/>
    </source>
</evidence>
<keyword evidence="6" id="KW-0131">Cell cycle</keyword>
<dbReference type="InterPro" id="IPR003395">
    <property type="entry name" value="RecF/RecN/SMC_N"/>
</dbReference>
<protein>
    <recommendedName>
        <fullName evidence="9">SMC hinge domain-containing protein</fullName>
    </recommendedName>
</protein>
<dbReference type="GO" id="GO:0008278">
    <property type="term" value="C:cohesin complex"/>
    <property type="evidence" value="ECO:0007669"/>
    <property type="project" value="TreeGrafter"/>
</dbReference>
<dbReference type="AlphaFoldDB" id="F0XVB2"/>
<keyword evidence="5" id="KW-0539">Nucleus</keyword>
<feature type="region of interest" description="Disordered" evidence="8">
    <location>
        <begin position="794"/>
        <end position="834"/>
    </location>
</feature>
<dbReference type="InterPro" id="IPR036277">
    <property type="entry name" value="SMC_hinge_sf"/>
</dbReference>
<evidence type="ECO:0000256" key="6">
    <source>
        <dbReference type="ARBA" id="ARBA00023306"/>
    </source>
</evidence>
<dbReference type="Gene3D" id="1.20.1060.20">
    <property type="match status" value="1"/>
</dbReference>
<feature type="domain" description="SMC hinge" evidence="9">
    <location>
        <begin position="350"/>
        <end position="466"/>
    </location>
</feature>
<keyword evidence="11" id="KW-1185">Reference proteome</keyword>
<dbReference type="RefSeq" id="XP_009032234.1">
    <property type="nucleotide sequence ID" value="XM_009033986.1"/>
</dbReference>
<dbReference type="SUPFAM" id="SSF75553">
    <property type="entry name" value="Smc hinge domain"/>
    <property type="match status" value="1"/>
</dbReference>
<dbReference type="InterPro" id="IPR024704">
    <property type="entry name" value="SMC"/>
</dbReference>
<keyword evidence="2" id="KW-0132">Cell division</keyword>
<dbReference type="Pfam" id="PF02463">
    <property type="entry name" value="SMC_N"/>
    <property type="match status" value="2"/>
</dbReference>
<accession>F0XVB2</accession>
<sequence length="1114" mass="117013">MASRGRIRSLEIENFKSFGGKNVIAFRGFTSVVGPNGAGKSNLMDAVSFVLGIHSRHLRSSKLIELLHKGPGASRGSRRATVALTYERPSADPIVFSRTISPVGVGAPPRAYRLDGAEVTREAYEETLKGIGVLVKARNFLVFQGDVESLASKSSGELTALFEQISGSEDFKAEYDTLKAAKDAAEEASIVAFQSKKGLAAQRRAVKGQRDEADKYAGLDRELGRAKVDYFLWQIRHARDRMAETGAAVAAAGEDLAAAEAAEADAARRATERTRGAQAAQKALAAAEAKRAASRSALRGDVAPQATLEATRVAAANALRECRDALPGGRGAAKEAERAERVATLQRLFRGVLGRFVDVCRPAQRKYNVAVAVAAGKFNEAIVVETRQCAVDCIRYLRDARLGSALFLPLDGIDPPRADERLRSLGPGYHLAVDVVQCDAAVAKAVAYAVGATVVCDDLDGARRLCYGPDADGRPPVKAVTLKGAQIAKSGTITGGAYGSGAPGLSDRAPGKAWRASDAVALEAKATEAAAAARESRDARAEVEAKLPELQAAVAKLEATAKWAAKDADKAAAAKKEALAREKSLAGAAKPVAKDAKAAAARAAASRDAHARLRAAKRAVEDRVYAGFAEKHDVDVESLLGDAGGSAAAAARDDEAALARLRARAATLRAAYDYEASRDLAGRAAAVEDKLRDGRKKLKGLKKDAAKVEKAQSSAERGLGGLDGEVADARAAYEAAQAELGDLRAERSAAGADRAAARRAIDAGESALDKLRSSLAEIVRKAKVEHVLLPVRDAENEAPGSAPHATGVAEADAVDASRLDGDDDGDAGRHEDRQRARWARCEALQRELDALAPNMKAGDQFDDVSDKLRVADGALNRSRDAARDAAAAFERVKKDRRDAFLACFDVVSKALASFYADITKSLRHPNGGAASLHVLDADEPYLGGVSFHATPPSKRFCEISQLSGGERTLASLALLFAVHGYHPAPWTPSAAPAGDPTASLAGDPTVAPAAMAMGTPAGTPAADPTAARTSMPLDDFDAPFMIMDEVDAALDNVNVAKLANFIKHQAKGLQIIAVSLKDQFYTEAEALVGVAKDLSAASSKPFCLDLAKYQQVAA</sequence>
<dbReference type="Proteomes" id="UP000002729">
    <property type="component" value="Unassembled WGS sequence"/>
</dbReference>
<reference evidence="10 11" key="1">
    <citation type="journal article" date="2011" name="Proc. Natl. Acad. Sci. U.S.A.">
        <title>Niche of harmful alga Aureococcus anophagefferens revealed through ecogenomics.</title>
        <authorList>
            <person name="Gobler C.J."/>
            <person name="Berry D.L."/>
            <person name="Dyhrman S.T."/>
            <person name="Wilhelm S.W."/>
            <person name="Salamov A."/>
            <person name="Lobanov A.V."/>
            <person name="Zhang Y."/>
            <person name="Collier J.L."/>
            <person name="Wurch L.L."/>
            <person name="Kustka A.B."/>
            <person name="Dill B.D."/>
            <person name="Shah M."/>
            <person name="VerBerkmoes N.C."/>
            <person name="Kuo A."/>
            <person name="Terry A."/>
            <person name="Pangilinan J."/>
            <person name="Lindquist E.A."/>
            <person name="Lucas S."/>
            <person name="Paulsen I.T."/>
            <person name="Hattenrath-Lehmann T.K."/>
            <person name="Talmage S.C."/>
            <person name="Walker E.A."/>
            <person name="Koch F."/>
            <person name="Burson A.M."/>
            <person name="Marcoval M.A."/>
            <person name="Tang Y.Z."/>
            <person name="Lecleir G.R."/>
            <person name="Coyne K.J."/>
            <person name="Berg G.M."/>
            <person name="Bertrand E.M."/>
            <person name="Saito M.A."/>
            <person name="Gladyshev V.N."/>
            <person name="Grigoriev I.V."/>
        </authorList>
    </citation>
    <scope>NUCLEOTIDE SEQUENCE [LARGE SCALE GENOMIC DNA]</scope>
    <source>
        <strain evidence="11">CCMP 1984</strain>
    </source>
</reference>
<dbReference type="PIRSF" id="PIRSF005719">
    <property type="entry name" value="SMC"/>
    <property type="match status" value="1"/>
</dbReference>
<evidence type="ECO:0000256" key="3">
    <source>
        <dbReference type="ARBA" id="ARBA00022776"/>
    </source>
</evidence>
<evidence type="ECO:0000256" key="8">
    <source>
        <dbReference type="SAM" id="MobiDB-lite"/>
    </source>
</evidence>
<dbReference type="PANTHER" id="PTHR18937:SF12">
    <property type="entry name" value="STRUCTURAL MAINTENANCE OF CHROMOSOMES PROTEIN"/>
    <property type="match status" value="1"/>
</dbReference>
<evidence type="ECO:0000256" key="2">
    <source>
        <dbReference type="ARBA" id="ARBA00022618"/>
    </source>
</evidence>
<proteinExistence type="predicted"/>